<gene>
    <name evidence="3" type="ORF">KCU76_g14631</name>
</gene>
<name>A0A9P8E5M4_AURME</name>
<evidence type="ECO:0000313" key="4">
    <source>
        <dbReference type="Proteomes" id="UP000779574"/>
    </source>
</evidence>
<dbReference type="Proteomes" id="UP000779574">
    <property type="component" value="Unassembled WGS sequence"/>
</dbReference>
<dbReference type="AlphaFoldDB" id="A0A9P8E5M4"/>
<dbReference type="EMBL" id="JAHFXF010000898">
    <property type="protein sequence ID" value="KAG9681240.1"/>
    <property type="molecule type" value="Genomic_DNA"/>
</dbReference>
<reference evidence="3" key="1">
    <citation type="journal article" date="2021" name="J Fungi (Basel)">
        <title>Virulence traits and population genomics of the black yeast Aureobasidium melanogenum.</title>
        <authorList>
            <person name="Cernosa A."/>
            <person name="Sun X."/>
            <person name="Gostincar C."/>
            <person name="Fang C."/>
            <person name="Gunde-Cimerman N."/>
            <person name="Song Z."/>
        </authorList>
    </citation>
    <scope>NUCLEOTIDE SEQUENCE</scope>
    <source>
        <strain evidence="3">EXF-9911</strain>
    </source>
</reference>
<feature type="domain" description="DUF7730" evidence="2">
    <location>
        <begin position="123"/>
        <end position="324"/>
    </location>
</feature>
<sequence>MAGEPVTKRQKWYSRAKHTMSKHFPNKKNRKLIVPDNLSSTNACALEPLCDDDPKVESKPEQAIARSDTTSQQTKQWKWPDFLFGYPRNDVFRDYSQSKVKSTSAGRFKHKRKPVALLPGILRLPVEIRNQIYGYLFHQQLITIKQNDAWPYQKGSPLLDTITEYREPDRPNAIKAIRIVASTVTKKRTPEEFHRKMMKARGVSYDGIPGQKPQPIKGVDWDTSLNSLLLTCKTIYAETGPILYGITVFYFDDAQRLRAFLKTVSDRNLACITKLHIHVRTYGIPNKAADNVWYQEHVDCWTKIFAKIAKKMTNLRTLKVTLTMRNVTDGLKHAFRPIKHNTDWRARAGYMLMLRPISTLNKLEDLRVSIKATDNIMAQYDEMLPLLIYRYWELSNINPVPHIGDKVIDTHRKFFEDMRGGLEKAMTDVARSKNVNESFTSVCLKIREYMDYLQDPIGYVLVREFPKK</sequence>
<dbReference type="Pfam" id="PF24864">
    <property type="entry name" value="DUF7730"/>
    <property type="match status" value="1"/>
</dbReference>
<organism evidence="3 4">
    <name type="scientific">Aureobasidium melanogenum</name>
    <name type="common">Aureobasidium pullulans var. melanogenum</name>
    <dbReference type="NCBI Taxonomy" id="46634"/>
    <lineage>
        <taxon>Eukaryota</taxon>
        <taxon>Fungi</taxon>
        <taxon>Dikarya</taxon>
        <taxon>Ascomycota</taxon>
        <taxon>Pezizomycotina</taxon>
        <taxon>Dothideomycetes</taxon>
        <taxon>Dothideomycetidae</taxon>
        <taxon>Dothideales</taxon>
        <taxon>Saccotheciaceae</taxon>
        <taxon>Aureobasidium</taxon>
    </lineage>
</organism>
<proteinExistence type="predicted"/>
<feature type="non-terminal residue" evidence="3">
    <location>
        <position position="468"/>
    </location>
</feature>
<dbReference type="PANTHER" id="PTHR38790">
    <property type="entry name" value="2EXR DOMAIN-CONTAINING PROTEIN-RELATED"/>
    <property type="match status" value="1"/>
</dbReference>
<protein>
    <recommendedName>
        <fullName evidence="2">DUF7730 domain-containing protein</fullName>
    </recommendedName>
</protein>
<reference evidence="3" key="2">
    <citation type="submission" date="2021-08" db="EMBL/GenBank/DDBJ databases">
        <authorList>
            <person name="Gostincar C."/>
            <person name="Sun X."/>
            <person name="Song Z."/>
            <person name="Gunde-Cimerman N."/>
        </authorList>
    </citation>
    <scope>NUCLEOTIDE SEQUENCE</scope>
    <source>
        <strain evidence="3">EXF-9911</strain>
    </source>
</reference>
<accession>A0A9P8E5M4</accession>
<dbReference type="InterPro" id="IPR056632">
    <property type="entry name" value="DUF7730"/>
</dbReference>
<evidence type="ECO:0000313" key="3">
    <source>
        <dbReference type="EMBL" id="KAG9681240.1"/>
    </source>
</evidence>
<evidence type="ECO:0000259" key="2">
    <source>
        <dbReference type="Pfam" id="PF24864"/>
    </source>
</evidence>
<comment type="caution">
    <text evidence="3">The sequence shown here is derived from an EMBL/GenBank/DDBJ whole genome shotgun (WGS) entry which is preliminary data.</text>
</comment>
<feature type="compositionally biased region" description="Basic residues" evidence="1">
    <location>
        <begin position="8"/>
        <end position="30"/>
    </location>
</feature>
<dbReference type="OrthoDB" id="4757095at2759"/>
<feature type="region of interest" description="Disordered" evidence="1">
    <location>
        <begin position="1"/>
        <end position="30"/>
    </location>
</feature>
<evidence type="ECO:0000256" key="1">
    <source>
        <dbReference type="SAM" id="MobiDB-lite"/>
    </source>
</evidence>